<feature type="compositionally biased region" description="Low complexity" evidence="1">
    <location>
        <begin position="23"/>
        <end position="43"/>
    </location>
</feature>
<sequence length="150" mass="15488">MIARGKAHPITAKGAELDRFGDGRAAGAGQAEADPPLGLELGPAGAGDAGDRDRKIGGGMGKRALGHLARDLLGHRAMGGKRLGPHRDHLLLGEVRIGDEAAFEHVGAARNVGQRRRDHAAGAAFGGGDAPPLRAGRGKDFGRRHRIITP</sequence>
<evidence type="ECO:0000256" key="1">
    <source>
        <dbReference type="SAM" id="MobiDB-lite"/>
    </source>
</evidence>
<proteinExistence type="predicted"/>
<feature type="region of interest" description="Disordered" evidence="1">
    <location>
        <begin position="122"/>
        <end position="141"/>
    </location>
</feature>
<dbReference type="AlphaFoldDB" id="A0A644UJX0"/>
<evidence type="ECO:0000313" key="2">
    <source>
        <dbReference type="EMBL" id="MPL79200.1"/>
    </source>
</evidence>
<protein>
    <submittedName>
        <fullName evidence="2">Uncharacterized protein</fullName>
    </submittedName>
</protein>
<feature type="region of interest" description="Disordered" evidence="1">
    <location>
        <begin position="13"/>
        <end position="61"/>
    </location>
</feature>
<organism evidence="2">
    <name type="scientific">bioreactor metagenome</name>
    <dbReference type="NCBI Taxonomy" id="1076179"/>
    <lineage>
        <taxon>unclassified sequences</taxon>
        <taxon>metagenomes</taxon>
        <taxon>ecological metagenomes</taxon>
    </lineage>
</organism>
<comment type="caution">
    <text evidence="2">The sequence shown here is derived from an EMBL/GenBank/DDBJ whole genome shotgun (WGS) entry which is preliminary data.</text>
</comment>
<dbReference type="EMBL" id="VSSQ01000124">
    <property type="protein sequence ID" value="MPL79200.1"/>
    <property type="molecule type" value="Genomic_DNA"/>
</dbReference>
<reference evidence="2" key="1">
    <citation type="submission" date="2019-08" db="EMBL/GenBank/DDBJ databases">
        <authorList>
            <person name="Kucharzyk K."/>
            <person name="Murdoch R.W."/>
            <person name="Higgins S."/>
            <person name="Loffler F."/>
        </authorList>
    </citation>
    <scope>NUCLEOTIDE SEQUENCE</scope>
</reference>
<accession>A0A644UJX0</accession>
<gene>
    <name evidence="2" type="ORF">SDC9_25075</name>
</gene>
<name>A0A644UJX0_9ZZZZ</name>